<dbReference type="Proteomes" id="UP000812440">
    <property type="component" value="Chromosome 2"/>
</dbReference>
<sequence length="81" mass="9120">MYIDISTNANFIQVFPTSTCRNTKEIKKHGILYLFTKGIKKVITRNFSNITQIIKLVKKLEICKMPSKKAGGVPFQASLAT</sequence>
<evidence type="ECO:0000313" key="2">
    <source>
        <dbReference type="Proteomes" id="UP000812440"/>
    </source>
</evidence>
<comment type="caution">
    <text evidence="1">The sequence shown here is derived from an EMBL/GenBank/DDBJ whole genome shotgun (WGS) entry which is preliminary data.</text>
</comment>
<name>A0A8T2K1K8_9PIPI</name>
<keyword evidence="2" id="KW-1185">Reference proteome</keyword>
<evidence type="ECO:0000313" key="1">
    <source>
        <dbReference type="EMBL" id="KAG8451415.1"/>
    </source>
</evidence>
<organism evidence="1 2">
    <name type="scientific">Hymenochirus boettgeri</name>
    <name type="common">Congo dwarf clawed frog</name>
    <dbReference type="NCBI Taxonomy" id="247094"/>
    <lineage>
        <taxon>Eukaryota</taxon>
        <taxon>Metazoa</taxon>
        <taxon>Chordata</taxon>
        <taxon>Craniata</taxon>
        <taxon>Vertebrata</taxon>
        <taxon>Euteleostomi</taxon>
        <taxon>Amphibia</taxon>
        <taxon>Batrachia</taxon>
        <taxon>Anura</taxon>
        <taxon>Pipoidea</taxon>
        <taxon>Pipidae</taxon>
        <taxon>Pipinae</taxon>
        <taxon>Hymenochirus</taxon>
    </lineage>
</organism>
<dbReference type="AlphaFoldDB" id="A0A8T2K1K8"/>
<protein>
    <submittedName>
        <fullName evidence="1">Uncharacterized protein</fullName>
    </submittedName>
</protein>
<gene>
    <name evidence="1" type="ORF">GDO86_003577</name>
</gene>
<reference evidence="1" key="1">
    <citation type="thesis" date="2020" institute="ProQuest LLC" country="789 East Eisenhower Parkway, Ann Arbor, MI, USA">
        <title>Comparative Genomics and Chromosome Evolution.</title>
        <authorList>
            <person name="Mudd A.B."/>
        </authorList>
    </citation>
    <scope>NUCLEOTIDE SEQUENCE</scope>
    <source>
        <strain evidence="1">Female2</strain>
        <tissue evidence="1">Blood</tissue>
    </source>
</reference>
<dbReference type="EMBL" id="JAACNH010000002">
    <property type="protein sequence ID" value="KAG8451415.1"/>
    <property type="molecule type" value="Genomic_DNA"/>
</dbReference>
<accession>A0A8T2K1K8</accession>
<proteinExistence type="predicted"/>